<sequence>MSEIRNGLRSKQEILSLFDVLRSQLDNFQDTREKLIKASRDATNLSKKLIFHLHHVMTEGTENGQEVAQIARPKLIQIEQLFATMKPDLEGDQFWRYQRVVSPGLQEYIEALSFTHYLTYNSLITWKEVQDRLSDESGSPYFPLPVEDYLLGVSDLTGELMRYAITAIPRKGGRATANAVCTFVRQCKTDFETLTPHSRELAKKQRVTVESLHKIEDVAYAVAIRCYEYDLPHDILDDIVSRTLGTSQPGESRGRRGDHAEFGYY</sequence>
<accession>A0ACB6ZD01</accession>
<comment type="caution">
    <text evidence="1">The sequence shown here is derived from an EMBL/GenBank/DDBJ whole genome shotgun (WGS) entry which is preliminary data.</text>
</comment>
<name>A0ACB6ZD01_THEGA</name>
<dbReference type="Proteomes" id="UP000886501">
    <property type="component" value="Unassembled WGS sequence"/>
</dbReference>
<protein>
    <submittedName>
        <fullName evidence="1">Translin</fullName>
    </submittedName>
</protein>
<evidence type="ECO:0000313" key="1">
    <source>
        <dbReference type="EMBL" id="KAF9647516.1"/>
    </source>
</evidence>
<organism evidence="1 2">
    <name type="scientific">Thelephora ganbajun</name>
    <name type="common">Ganba fungus</name>
    <dbReference type="NCBI Taxonomy" id="370292"/>
    <lineage>
        <taxon>Eukaryota</taxon>
        <taxon>Fungi</taxon>
        <taxon>Dikarya</taxon>
        <taxon>Basidiomycota</taxon>
        <taxon>Agaricomycotina</taxon>
        <taxon>Agaricomycetes</taxon>
        <taxon>Thelephorales</taxon>
        <taxon>Thelephoraceae</taxon>
        <taxon>Thelephora</taxon>
    </lineage>
</organism>
<dbReference type="EMBL" id="MU118032">
    <property type="protein sequence ID" value="KAF9647516.1"/>
    <property type="molecule type" value="Genomic_DNA"/>
</dbReference>
<keyword evidence="2" id="KW-1185">Reference proteome</keyword>
<evidence type="ECO:0000313" key="2">
    <source>
        <dbReference type="Proteomes" id="UP000886501"/>
    </source>
</evidence>
<gene>
    <name evidence="1" type="ORF">BDM02DRAFT_3098117</name>
</gene>
<reference evidence="1" key="2">
    <citation type="journal article" date="2020" name="Nat. Commun.">
        <title>Large-scale genome sequencing of mycorrhizal fungi provides insights into the early evolution of symbiotic traits.</title>
        <authorList>
            <person name="Miyauchi S."/>
            <person name="Kiss E."/>
            <person name="Kuo A."/>
            <person name="Drula E."/>
            <person name="Kohler A."/>
            <person name="Sanchez-Garcia M."/>
            <person name="Morin E."/>
            <person name="Andreopoulos B."/>
            <person name="Barry K.W."/>
            <person name="Bonito G."/>
            <person name="Buee M."/>
            <person name="Carver A."/>
            <person name="Chen C."/>
            <person name="Cichocki N."/>
            <person name="Clum A."/>
            <person name="Culley D."/>
            <person name="Crous P.W."/>
            <person name="Fauchery L."/>
            <person name="Girlanda M."/>
            <person name="Hayes R.D."/>
            <person name="Keri Z."/>
            <person name="LaButti K."/>
            <person name="Lipzen A."/>
            <person name="Lombard V."/>
            <person name="Magnuson J."/>
            <person name="Maillard F."/>
            <person name="Murat C."/>
            <person name="Nolan M."/>
            <person name="Ohm R.A."/>
            <person name="Pangilinan J."/>
            <person name="Pereira M.F."/>
            <person name="Perotto S."/>
            <person name="Peter M."/>
            <person name="Pfister S."/>
            <person name="Riley R."/>
            <person name="Sitrit Y."/>
            <person name="Stielow J.B."/>
            <person name="Szollosi G."/>
            <person name="Zifcakova L."/>
            <person name="Stursova M."/>
            <person name="Spatafora J.W."/>
            <person name="Tedersoo L."/>
            <person name="Vaario L.M."/>
            <person name="Yamada A."/>
            <person name="Yan M."/>
            <person name="Wang P."/>
            <person name="Xu J."/>
            <person name="Bruns T."/>
            <person name="Baldrian P."/>
            <person name="Vilgalys R."/>
            <person name="Dunand C."/>
            <person name="Henrissat B."/>
            <person name="Grigoriev I.V."/>
            <person name="Hibbett D."/>
            <person name="Nagy L.G."/>
            <person name="Martin F.M."/>
        </authorList>
    </citation>
    <scope>NUCLEOTIDE SEQUENCE</scope>
    <source>
        <strain evidence="1">P2</strain>
    </source>
</reference>
<proteinExistence type="predicted"/>
<reference evidence="1" key="1">
    <citation type="submission" date="2019-10" db="EMBL/GenBank/DDBJ databases">
        <authorList>
            <consortium name="DOE Joint Genome Institute"/>
            <person name="Kuo A."/>
            <person name="Miyauchi S."/>
            <person name="Kiss E."/>
            <person name="Drula E."/>
            <person name="Kohler A."/>
            <person name="Sanchez-Garcia M."/>
            <person name="Andreopoulos B."/>
            <person name="Barry K.W."/>
            <person name="Bonito G."/>
            <person name="Buee M."/>
            <person name="Carver A."/>
            <person name="Chen C."/>
            <person name="Cichocki N."/>
            <person name="Clum A."/>
            <person name="Culley D."/>
            <person name="Crous P.W."/>
            <person name="Fauchery L."/>
            <person name="Girlanda M."/>
            <person name="Hayes R."/>
            <person name="Keri Z."/>
            <person name="Labutti K."/>
            <person name="Lipzen A."/>
            <person name="Lombard V."/>
            <person name="Magnuson J."/>
            <person name="Maillard F."/>
            <person name="Morin E."/>
            <person name="Murat C."/>
            <person name="Nolan M."/>
            <person name="Ohm R."/>
            <person name="Pangilinan J."/>
            <person name="Pereira M."/>
            <person name="Perotto S."/>
            <person name="Peter M."/>
            <person name="Riley R."/>
            <person name="Sitrit Y."/>
            <person name="Stielow B."/>
            <person name="Szollosi G."/>
            <person name="Zifcakova L."/>
            <person name="Stursova M."/>
            <person name="Spatafora J.W."/>
            <person name="Tedersoo L."/>
            <person name="Vaario L.-M."/>
            <person name="Yamada A."/>
            <person name="Yan M."/>
            <person name="Wang P."/>
            <person name="Xu J."/>
            <person name="Bruns T."/>
            <person name="Baldrian P."/>
            <person name="Vilgalys R."/>
            <person name="Henrissat B."/>
            <person name="Grigoriev I.V."/>
            <person name="Hibbett D."/>
            <person name="Nagy L.G."/>
            <person name="Martin F.M."/>
        </authorList>
    </citation>
    <scope>NUCLEOTIDE SEQUENCE</scope>
    <source>
        <strain evidence="1">P2</strain>
    </source>
</reference>